<keyword evidence="2" id="KW-1185">Reference proteome</keyword>
<accession>A0ABS4Z745</accession>
<sequence length="109" mass="10824">MLSPDGGEVAVDKTGGELAYAEVGHRGQDLPVEAVTVEVVHARTEVALASLVEPDLGELGDLGLRSEAGPPRCGGAVADRGREGPGGCALGGCVALDLSGLAVPVAVLR</sequence>
<gene>
    <name evidence="1" type="ORF">JOF54_001790</name>
</gene>
<protein>
    <submittedName>
        <fullName evidence="1">Uncharacterized protein</fullName>
    </submittedName>
</protein>
<dbReference type="EMBL" id="JAGIOB010000001">
    <property type="protein sequence ID" value="MBP2416868.1"/>
    <property type="molecule type" value="Genomic_DNA"/>
</dbReference>
<organism evidence="1 2">
    <name type="scientific">Microlunatus capsulatus</name>
    <dbReference type="NCBI Taxonomy" id="99117"/>
    <lineage>
        <taxon>Bacteria</taxon>
        <taxon>Bacillati</taxon>
        <taxon>Actinomycetota</taxon>
        <taxon>Actinomycetes</taxon>
        <taxon>Propionibacteriales</taxon>
        <taxon>Propionibacteriaceae</taxon>
        <taxon>Microlunatus</taxon>
    </lineage>
</organism>
<proteinExistence type="predicted"/>
<comment type="caution">
    <text evidence="1">The sequence shown here is derived from an EMBL/GenBank/DDBJ whole genome shotgun (WGS) entry which is preliminary data.</text>
</comment>
<dbReference type="Proteomes" id="UP000758168">
    <property type="component" value="Unassembled WGS sequence"/>
</dbReference>
<name>A0ABS4Z745_9ACTN</name>
<reference evidence="1 2" key="1">
    <citation type="submission" date="2021-03" db="EMBL/GenBank/DDBJ databases">
        <title>Sequencing the genomes of 1000 actinobacteria strains.</title>
        <authorList>
            <person name="Klenk H.-P."/>
        </authorList>
    </citation>
    <scope>NUCLEOTIDE SEQUENCE [LARGE SCALE GENOMIC DNA]</scope>
    <source>
        <strain evidence="1 2">DSM 12936</strain>
    </source>
</reference>
<evidence type="ECO:0000313" key="1">
    <source>
        <dbReference type="EMBL" id="MBP2416868.1"/>
    </source>
</evidence>
<evidence type="ECO:0000313" key="2">
    <source>
        <dbReference type="Proteomes" id="UP000758168"/>
    </source>
</evidence>